<name>A0A974XE43_9FIRM</name>
<proteinExistence type="predicted"/>
<evidence type="ECO:0000313" key="2">
    <source>
        <dbReference type="Proteomes" id="UP000663499"/>
    </source>
</evidence>
<reference evidence="1" key="1">
    <citation type="submission" date="2021-03" db="EMBL/GenBank/DDBJ databases">
        <title>Alkalibacter marinus sp. nov., isolated from tidal flat sediment.</title>
        <authorList>
            <person name="Namirimu T."/>
            <person name="Yang J.-A."/>
            <person name="Yang S.-H."/>
            <person name="Kim Y.-J."/>
            <person name="Kwon K.K."/>
        </authorList>
    </citation>
    <scope>NUCLEOTIDE SEQUENCE</scope>
    <source>
        <strain evidence="1">ES005</strain>
    </source>
</reference>
<gene>
    <name evidence="1" type="ORF">J0B03_10280</name>
</gene>
<dbReference type="Proteomes" id="UP000663499">
    <property type="component" value="Chromosome"/>
</dbReference>
<dbReference type="EMBL" id="CP071444">
    <property type="protein sequence ID" value="QSX08174.1"/>
    <property type="molecule type" value="Genomic_DNA"/>
</dbReference>
<dbReference type="KEGG" id="alka:J0B03_10280"/>
<evidence type="ECO:0000313" key="1">
    <source>
        <dbReference type="EMBL" id="QSX08174.1"/>
    </source>
</evidence>
<protein>
    <submittedName>
        <fullName evidence="1">Uncharacterized protein</fullName>
    </submittedName>
</protein>
<organism evidence="1 2">
    <name type="scientific">Alkalibacter rhizosphaerae</name>
    <dbReference type="NCBI Taxonomy" id="2815577"/>
    <lineage>
        <taxon>Bacteria</taxon>
        <taxon>Bacillati</taxon>
        <taxon>Bacillota</taxon>
        <taxon>Clostridia</taxon>
        <taxon>Eubacteriales</taxon>
        <taxon>Eubacteriaceae</taxon>
        <taxon>Alkalibacter</taxon>
    </lineage>
</organism>
<sequence length="245" mass="27877">MLGIFKGIFGKKEDNKILPGGSGKVIFINRNNFFDALMEALPQKNAGSVLEWKETDQEPLLDEPLDLVVFAYPNTKTGLTEETAADFVRERIFSLLDWLEYFRRNPPAQFLFISSWKAGDPDSVMGAIYRNGEVLVEGYANGTGNKAKSLRRMHATAETLEQMKSWDKNTEKLLMNWLSENTPSGTYKMTLQEPKAVLAIERLADSETDYAVSKKIMTNMKEYFASDQVVEGLLYLKQLHTRKQE</sequence>
<keyword evidence="2" id="KW-1185">Reference proteome</keyword>
<accession>A0A974XE43</accession>
<dbReference type="AlphaFoldDB" id="A0A974XE43"/>
<dbReference type="RefSeq" id="WP_207299516.1">
    <property type="nucleotide sequence ID" value="NZ_CP071444.1"/>
</dbReference>